<feature type="transmembrane region" description="Helical" evidence="11">
    <location>
        <begin position="121"/>
        <end position="140"/>
    </location>
</feature>
<keyword evidence="8 11" id="KW-1133">Transmembrane helix</keyword>
<dbReference type="PANTHER" id="PTHR10585">
    <property type="entry name" value="ER LUMEN PROTEIN RETAINING RECEPTOR"/>
    <property type="match status" value="1"/>
</dbReference>
<gene>
    <name evidence="13" type="ORF">WJX73_003106</name>
</gene>
<keyword evidence="10 11" id="KW-0675">Receptor</keyword>
<feature type="transmembrane region" description="Helical" evidence="11">
    <location>
        <begin position="152"/>
        <end position="170"/>
    </location>
</feature>
<comment type="caution">
    <text evidence="11">Lacks conserved residue(s) required for the propagation of feature annotation.</text>
</comment>
<evidence type="ECO:0000256" key="1">
    <source>
        <dbReference type="ARBA" id="ARBA00004477"/>
    </source>
</evidence>
<proteinExistence type="inferred from homology"/>
<keyword evidence="6" id="KW-0931">ER-Golgi transport</keyword>
<comment type="subcellular location">
    <subcellularLocation>
        <location evidence="1 11">Endoplasmic reticulum membrane</location>
        <topology evidence="1 11">Multi-pass membrane protein</topology>
    </subcellularLocation>
</comment>
<keyword evidence="5 11" id="KW-0256">Endoplasmic reticulum</keyword>
<feature type="signal peptide" evidence="12">
    <location>
        <begin position="1"/>
        <end position="25"/>
    </location>
</feature>
<feature type="chain" id="PRO_5043396580" description="ER lumen protein-retaining receptor" evidence="12">
    <location>
        <begin position="26"/>
        <end position="215"/>
    </location>
</feature>
<evidence type="ECO:0000256" key="9">
    <source>
        <dbReference type="ARBA" id="ARBA00023136"/>
    </source>
</evidence>
<protein>
    <recommendedName>
        <fullName evidence="11">ER lumen protein-retaining receptor</fullName>
    </recommendedName>
</protein>
<keyword evidence="3 11" id="KW-0813">Transport</keyword>
<comment type="similarity">
    <text evidence="2 11">Belongs to the ERD2 family.</text>
</comment>
<dbReference type="Pfam" id="PF00810">
    <property type="entry name" value="ER_lumen_recept"/>
    <property type="match status" value="1"/>
</dbReference>
<dbReference type="InterPro" id="IPR000133">
    <property type="entry name" value="ER_ret_rcpt"/>
</dbReference>
<name>A0AAW1PM57_9CHLO</name>
<dbReference type="GO" id="GO:0016192">
    <property type="term" value="P:vesicle-mediated transport"/>
    <property type="evidence" value="ECO:0007669"/>
    <property type="project" value="UniProtKB-KW"/>
</dbReference>
<evidence type="ECO:0000256" key="8">
    <source>
        <dbReference type="ARBA" id="ARBA00022989"/>
    </source>
</evidence>
<keyword evidence="14" id="KW-1185">Reference proteome</keyword>
<keyword evidence="12" id="KW-0732">Signal</keyword>
<dbReference type="GO" id="GO:0015031">
    <property type="term" value="P:protein transport"/>
    <property type="evidence" value="ECO:0007669"/>
    <property type="project" value="UniProtKB-KW"/>
</dbReference>
<evidence type="ECO:0000256" key="10">
    <source>
        <dbReference type="ARBA" id="ARBA00023170"/>
    </source>
</evidence>
<evidence type="ECO:0000256" key="2">
    <source>
        <dbReference type="ARBA" id="ARBA00010120"/>
    </source>
</evidence>
<organism evidence="13 14">
    <name type="scientific">Symbiochloris irregularis</name>
    <dbReference type="NCBI Taxonomy" id="706552"/>
    <lineage>
        <taxon>Eukaryota</taxon>
        <taxon>Viridiplantae</taxon>
        <taxon>Chlorophyta</taxon>
        <taxon>core chlorophytes</taxon>
        <taxon>Trebouxiophyceae</taxon>
        <taxon>Trebouxiales</taxon>
        <taxon>Trebouxiaceae</taxon>
        <taxon>Symbiochloris</taxon>
    </lineage>
</organism>
<feature type="transmembrane region" description="Helical" evidence="11">
    <location>
        <begin position="182"/>
        <end position="202"/>
    </location>
</feature>
<evidence type="ECO:0000256" key="11">
    <source>
        <dbReference type="RuleBase" id="RU000634"/>
    </source>
</evidence>
<dbReference type="Proteomes" id="UP001465755">
    <property type="component" value="Unassembled WGS sequence"/>
</dbReference>
<dbReference type="PROSITE" id="PS00951">
    <property type="entry name" value="ER_LUMEN_RECEPTOR_1"/>
    <property type="match status" value="1"/>
</dbReference>
<dbReference type="AlphaFoldDB" id="A0AAW1PM57"/>
<evidence type="ECO:0000256" key="7">
    <source>
        <dbReference type="ARBA" id="ARBA00022927"/>
    </source>
</evidence>
<evidence type="ECO:0000313" key="14">
    <source>
        <dbReference type="Proteomes" id="UP001465755"/>
    </source>
</evidence>
<evidence type="ECO:0000256" key="5">
    <source>
        <dbReference type="ARBA" id="ARBA00022824"/>
    </source>
</evidence>
<dbReference type="PRINTS" id="PR00660">
    <property type="entry name" value="ERLUMENR"/>
</dbReference>
<keyword evidence="7 11" id="KW-0653">Protein transport</keyword>
<evidence type="ECO:0000256" key="3">
    <source>
        <dbReference type="ARBA" id="ARBA00022448"/>
    </source>
</evidence>
<dbReference type="GO" id="GO:0006621">
    <property type="term" value="P:protein retention in ER lumen"/>
    <property type="evidence" value="ECO:0007669"/>
    <property type="project" value="InterPro"/>
</dbReference>
<dbReference type="GO" id="GO:0005789">
    <property type="term" value="C:endoplasmic reticulum membrane"/>
    <property type="evidence" value="ECO:0007669"/>
    <property type="project" value="UniProtKB-SubCell"/>
</dbReference>
<keyword evidence="9 11" id="KW-0472">Membrane</keyword>
<feature type="transmembrane region" description="Helical" evidence="11">
    <location>
        <begin position="58"/>
        <end position="77"/>
    </location>
</feature>
<evidence type="ECO:0000256" key="12">
    <source>
        <dbReference type="SAM" id="SignalP"/>
    </source>
</evidence>
<accession>A0AAW1PM57</accession>
<evidence type="ECO:0000313" key="13">
    <source>
        <dbReference type="EMBL" id="KAK9810865.1"/>
    </source>
</evidence>
<dbReference type="PROSITE" id="PS00952">
    <property type="entry name" value="ER_LUMEN_RECEPTOR_2"/>
    <property type="match status" value="1"/>
</dbReference>
<evidence type="ECO:0000256" key="4">
    <source>
        <dbReference type="ARBA" id="ARBA00022692"/>
    </source>
</evidence>
<keyword evidence="4 11" id="KW-0812">Transmembrane</keyword>
<evidence type="ECO:0000256" key="6">
    <source>
        <dbReference type="ARBA" id="ARBA00022892"/>
    </source>
</evidence>
<reference evidence="13 14" key="1">
    <citation type="journal article" date="2024" name="Nat. Commun.">
        <title>Phylogenomics reveals the evolutionary origins of lichenization in chlorophyte algae.</title>
        <authorList>
            <person name="Puginier C."/>
            <person name="Libourel C."/>
            <person name="Otte J."/>
            <person name="Skaloud P."/>
            <person name="Haon M."/>
            <person name="Grisel S."/>
            <person name="Petersen M."/>
            <person name="Berrin J.G."/>
            <person name="Delaux P.M."/>
            <person name="Dal Grande F."/>
            <person name="Keller J."/>
        </authorList>
    </citation>
    <scope>NUCLEOTIDE SEQUENCE [LARGE SCALE GENOMIC DNA]</scope>
    <source>
        <strain evidence="13 14">SAG 2036</strain>
    </source>
</reference>
<feature type="transmembrane region" description="Helical" evidence="11">
    <location>
        <begin position="98"/>
        <end position="115"/>
    </location>
</feature>
<comment type="caution">
    <text evidence="13">The sequence shown here is derived from an EMBL/GenBank/DDBJ whole genome shotgun (WGS) entry which is preliminary data.</text>
</comment>
<dbReference type="GO" id="GO:0046923">
    <property type="term" value="F:ER retention sequence binding"/>
    <property type="evidence" value="ECO:0007669"/>
    <property type="project" value="InterPro"/>
</dbReference>
<sequence>MNIFRLAGDMTHLLSFLVLLLKIQATKSCRGISLRTQELYTLVFVCRYLDLFFRYVSLYNLLMKLVFLGASFTILYLMKYHRVVRQTYDKEQDTFRSVFIVVPCAVLAVLVHYEWSVIEVLWAFSIYLEAVAILPQLVLLQRTQNIDNLTGNYVFLLGTYRALYILNWVYRYFTEPGHRQWLVWLSGIVQTAIYGDFFYYYLRAWRSNEKLALPT</sequence>
<dbReference type="EMBL" id="JALJOQ010000013">
    <property type="protein sequence ID" value="KAK9810865.1"/>
    <property type="molecule type" value="Genomic_DNA"/>
</dbReference>